<name>A0A316VWC4_9BASI</name>
<dbReference type="AlphaFoldDB" id="A0A316VWC4"/>
<dbReference type="GO" id="GO:0030170">
    <property type="term" value="F:pyridoxal phosphate binding"/>
    <property type="evidence" value="ECO:0007669"/>
    <property type="project" value="InterPro"/>
</dbReference>
<dbReference type="SUPFAM" id="SSF53383">
    <property type="entry name" value="PLP-dependent transferases"/>
    <property type="match status" value="1"/>
</dbReference>
<dbReference type="GO" id="GO:0006538">
    <property type="term" value="P:L-glutamate catabolic process"/>
    <property type="evidence" value="ECO:0007669"/>
    <property type="project" value="TreeGrafter"/>
</dbReference>
<keyword evidence="9" id="KW-0210">Decarboxylase</keyword>
<dbReference type="Gene3D" id="4.10.280.50">
    <property type="match status" value="1"/>
</dbReference>
<dbReference type="EC" id="4.1.1.15" evidence="3 9"/>
<sequence length="579" mass="63663">MTLSKHVNVEALLQAAEDHPHLGLLSDTGRSSRAFHNLHYGRYQSHPIPKYKLPESGIDGSAAYNIIKDELSLDGKPTLNLASFVHTTMDEHATRLMSENVGVNLCDQDEYPATMAIHGRCISMLADLWHAPHETDAEGKRKSAQGVATTGSSEAIMLGVLAMKKVWQAKRKAQGKSFKEPGPNLVYGANAQVAIEKASRYFDIEERLVPTSKESHYRMDPTKAINMVDENTIGVIVILGSTYTGAYEPVDEMSKLLDEYESKTGIHIPIHVDAASGGFVAPFAHPSLKWDFSLPRVVSINTSGHKFGGAYPGIGWIVLRNEEVLPKELVFELHYLGSVEYSFGLNFSRPAAPVIAQYYNLIQRGFEGYRLVMEQDLRNARLLSRALENSSYYDVLSDIHKPAGAVAGVASKVRRAAGGDDSAENYVPGLPVVAFKWTQEFQQQNPHLEQRWMQTLLRAKGWIVPNYELAPDCQSIQILRVVVRSNLSEDMIDQLITDIMSITEDLVDTSSASAHLASVMSKQQPPLQSQASGNNPPAAAAAAAAHGHKHHHKHKNVRKEPHNLPAGSGNVPTGYAKQC</sequence>
<gene>
    <name evidence="11" type="ORF">IE81DRAFT_323949</name>
</gene>
<accession>A0A316VWC4</accession>
<feature type="compositionally biased region" description="Polar residues" evidence="10">
    <location>
        <begin position="520"/>
        <end position="535"/>
    </location>
</feature>
<dbReference type="Gene3D" id="3.40.640.10">
    <property type="entry name" value="Type I PLP-dependent aspartate aminotransferase-like (Major domain)"/>
    <property type="match status" value="1"/>
</dbReference>
<dbReference type="NCBIfam" id="TIGR01788">
    <property type="entry name" value="Glu-decarb-GAD"/>
    <property type="match status" value="1"/>
</dbReference>
<dbReference type="FunFam" id="3.40.640.10:FF:000017">
    <property type="entry name" value="Glutamate decarboxylase"/>
    <property type="match status" value="1"/>
</dbReference>
<feature type="modified residue" description="N6-(pyridoxal phosphate)lysine" evidence="7">
    <location>
        <position position="306"/>
    </location>
</feature>
<evidence type="ECO:0000256" key="10">
    <source>
        <dbReference type="SAM" id="MobiDB-lite"/>
    </source>
</evidence>
<evidence type="ECO:0000256" key="1">
    <source>
        <dbReference type="ARBA" id="ARBA00001933"/>
    </source>
</evidence>
<dbReference type="InterPro" id="IPR015424">
    <property type="entry name" value="PyrdxlP-dep_Trfase"/>
</dbReference>
<dbReference type="Pfam" id="PF00282">
    <property type="entry name" value="Pyridoxal_deC"/>
    <property type="match status" value="1"/>
</dbReference>
<dbReference type="GeneID" id="37035975"/>
<dbReference type="STRING" id="1522189.A0A316VWC4"/>
<dbReference type="Proteomes" id="UP000245783">
    <property type="component" value="Unassembled WGS sequence"/>
</dbReference>
<dbReference type="InterPro" id="IPR015421">
    <property type="entry name" value="PyrdxlP-dep_Trfase_major"/>
</dbReference>
<organism evidence="11 12">
    <name type="scientific">Ceraceosorus guamensis</name>
    <dbReference type="NCBI Taxonomy" id="1522189"/>
    <lineage>
        <taxon>Eukaryota</taxon>
        <taxon>Fungi</taxon>
        <taxon>Dikarya</taxon>
        <taxon>Basidiomycota</taxon>
        <taxon>Ustilaginomycotina</taxon>
        <taxon>Exobasidiomycetes</taxon>
        <taxon>Ceraceosorales</taxon>
        <taxon>Ceraceosoraceae</taxon>
        <taxon>Ceraceosorus</taxon>
    </lineage>
</organism>
<evidence type="ECO:0000256" key="3">
    <source>
        <dbReference type="ARBA" id="ARBA00012421"/>
    </source>
</evidence>
<evidence type="ECO:0000256" key="4">
    <source>
        <dbReference type="ARBA" id="ARBA00022898"/>
    </source>
</evidence>
<dbReference type="GO" id="GO:0005829">
    <property type="term" value="C:cytosol"/>
    <property type="evidence" value="ECO:0007669"/>
    <property type="project" value="TreeGrafter"/>
</dbReference>
<dbReference type="InterPro" id="IPR002129">
    <property type="entry name" value="PyrdxlP-dep_de-COase"/>
</dbReference>
<dbReference type="GO" id="GO:0004351">
    <property type="term" value="F:glutamate decarboxylase activity"/>
    <property type="evidence" value="ECO:0007669"/>
    <property type="project" value="UniProtKB-EC"/>
</dbReference>
<dbReference type="PANTHER" id="PTHR43321">
    <property type="entry name" value="GLUTAMATE DECARBOXYLASE"/>
    <property type="match status" value="1"/>
</dbReference>
<evidence type="ECO:0000256" key="7">
    <source>
        <dbReference type="PIRSR" id="PIRSR602129-50"/>
    </source>
</evidence>
<feature type="region of interest" description="Disordered" evidence="10">
    <location>
        <begin position="517"/>
        <end position="579"/>
    </location>
</feature>
<dbReference type="InParanoid" id="A0A316VWC4"/>
<keyword evidence="12" id="KW-1185">Reference proteome</keyword>
<keyword evidence="5 8" id="KW-0456">Lyase</keyword>
<comment type="cofactor">
    <cofactor evidence="1 7 8">
        <name>pyridoxal 5'-phosphate</name>
        <dbReference type="ChEBI" id="CHEBI:597326"/>
    </cofactor>
</comment>
<evidence type="ECO:0000313" key="11">
    <source>
        <dbReference type="EMBL" id="PWN41947.1"/>
    </source>
</evidence>
<comment type="catalytic activity">
    <reaction evidence="6 9">
        <text>L-glutamate + H(+) = 4-aminobutanoate + CO2</text>
        <dbReference type="Rhea" id="RHEA:17785"/>
        <dbReference type="ChEBI" id="CHEBI:15378"/>
        <dbReference type="ChEBI" id="CHEBI:16526"/>
        <dbReference type="ChEBI" id="CHEBI:29985"/>
        <dbReference type="ChEBI" id="CHEBI:59888"/>
        <dbReference type="EC" id="4.1.1.15"/>
    </reaction>
</comment>
<dbReference type="OrthoDB" id="5152799at2759"/>
<evidence type="ECO:0000256" key="8">
    <source>
        <dbReference type="RuleBase" id="RU000382"/>
    </source>
</evidence>
<evidence type="ECO:0000256" key="6">
    <source>
        <dbReference type="ARBA" id="ARBA00048868"/>
    </source>
</evidence>
<evidence type="ECO:0000256" key="5">
    <source>
        <dbReference type="ARBA" id="ARBA00023239"/>
    </source>
</evidence>
<evidence type="ECO:0000313" key="12">
    <source>
        <dbReference type="Proteomes" id="UP000245783"/>
    </source>
</evidence>
<evidence type="ECO:0000256" key="2">
    <source>
        <dbReference type="ARBA" id="ARBA00009533"/>
    </source>
</evidence>
<dbReference type="EMBL" id="KZ819385">
    <property type="protein sequence ID" value="PWN41947.1"/>
    <property type="molecule type" value="Genomic_DNA"/>
</dbReference>
<comment type="similarity">
    <text evidence="2 8">Belongs to the group II decarboxylase family.</text>
</comment>
<dbReference type="PANTHER" id="PTHR43321:SF3">
    <property type="entry name" value="GLUTAMATE DECARBOXYLASE"/>
    <property type="match status" value="1"/>
</dbReference>
<reference evidence="11 12" key="1">
    <citation type="journal article" date="2018" name="Mol. Biol. Evol.">
        <title>Broad Genomic Sampling Reveals a Smut Pathogenic Ancestry of the Fungal Clade Ustilaginomycotina.</title>
        <authorList>
            <person name="Kijpornyongpan T."/>
            <person name="Mondo S.J."/>
            <person name="Barry K."/>
            <person name="Sandor L."/>
            <person name="Lee J."/>
            <person name="Lipzen A."/>
            <person name="Pangilinan J."/>
            <person name="LaButti K."/>
            <person name="Hainaut M."/>
            <person name="Henrissat B."/>
            <person name="Grigoriev I.V."/>
            <person name="Spatafora J.W."/>
            <person name="Aime M.C."/>
        </authorList>
    </citation>
    <scope>NUCLEOTIDE SEQUENCE [LARGE SCALE GENOMIC DNA]</scope>
    <source>
        <strain evidence="11 12">MCA 4658</strain>
    </source>
</reference>
<dbReference type="RefSeq" id="XP_025369107.1">
    <property type="nucleotide sequence ID" value="XM_025514105.1"/>
</dbReference>
<dbReference type="FunFam" id="4.10.280.50:FF:000001">
    <property type="entry name" value="Glutamate decarboxylase"/>
    <property type="match status" value="1"/>
</dbReference>
<evidence type="ECO:0000256" key="9">
    <source>
        <dbReference type="RuleBase" id="RU361171"/>
    </source>
</evidence>
<keyword evidence="4 7" id="KW-0663">Pyridoxal phosphate</keyword>
<dbReference type="InterPro" id="IPR010107">
    <property type="entry name" value="Glutamate_decarboxylase"/>
</dbReference>
<protein>
    <recommendedName>
        <fullName evidence="3 9">Glutamate decarboxylase</fullName>
        <ecNumber evidence="3 9">4.1.1.15</ecNumber>
    </recommendedName>
</protein>
<feature type="compositionally biased region" description="Basic residues" evidence="10">
    <location>
        <begin position="546"/>
        <end position="557"/>
    </location>
</feature>
<proteinExistence type="inferred from homology"/>
<dbReference type="Gene3D" id="3.90.1150.160">
    <property type="match status" value="1"/>
</dbReference>